<gene>
    <name evidence="4" type="ORF">LGLO00237_LOCUS8717</name>
</gene>
<dbReference type="EMBL" id="HBIV01011709">
    <property type="protein sequence ID" value="CAE0657150.1"/>
    <property type="molecule type" value="Transcribed_RNA"/>
</dbReference>
<dbReference type="SUPFAM" id="SSF48065">
    <property type="entry name" value="DBL homology domain (DH-domain)"/>
    <property type="match status" value="1"/>
</dbReference>
<dbReference type="Gene3D" id="1.20.900.10">
    <property type="entry name" value="Dbl homology (DH) domain"/>
    <property type="match status" value="1"/>
</dbReference>
<feature type="domain" description="DH" evidence="3">
    <location>
        <begin position="152"/>
        <end position="339"/>
    </location>
</feature>
<evidence type="ECO:0000256" key="1">
    <source>
        <dbReference type="SAM" id="Coils"/>
    </source>
</evidence>
<dbReference type="PROSITE" id="PS50010">
    <property type="entry name" value="DH_2"/>
    <property type="match status" value="1"/>
</dbReference>
<dbReference type="SMART" id="SM00325">
    <property type="entry name" value="RhoGEF"/>
    <property type="match status" value="1"/>
</dbReference>
<dbReference type="InterPro" id="IPR051092">
    <property type="entry name" value="FYVE_RhoGEF_PH"/>
</dbReference>
<sequence>MLFELFLFSVGVAVLVFKEARDLLLGAIINGTAFVLWAHKLLFGKPRPTKDQLAPSSNTKTSKEKNAPRVPPRPKIPKKNPPPVIPSRKNPPLKKAPPAIPSRKNTSDQKPRDNPPIPPRRRESSKTEGAKKKKAEDDKKEALAKAEKRKTKRKNAELEMVDCEESYIKSLKILRDVYQEPMEKNRKSLGIDEKDLRTIFSPMLPAIITLHETILGEFKEKGGRKSGEVLNTKAPYFKMYVTYLNGYDRSMDVISEMRKKNKRFHKFLQKQRRGDVKEQRRWKYMDIASYLIMPVQRIPRYELLLKEIIKNTPEGDPELSPLKTALDMVREAAQHNNQSMRSYQDVQKIVEIQSLLVGELKDQIIQPHRVLVSTFVGDVTMLNKTEAEKLAGNNWESALQSSLERTKSKGRLRAAARRRKSSLAGSLSSALSEIEEKVKRLKKLEMEEEECDIFVFSDLLVWVSRRDINHRQGFIDLDDSVKARDLRMDSQKSPTLKQVSGALICSPVVQMRVLFPSGKSLDSFREALQLALDHSPGSPPRSP</sequence>
<name>A0A7S3YNJ3_9EUKA</name>
<dbReference type="InterPro" id="IPR035899">
    <property type="entry name" value="DBL_dom_sf"/>
</dbReference>
<dbReference type="CDD" id="cd00160">
    <property type="entry name" value="RhoGEF"/>
    <property type="match status" value="1"/>
</dbReference>
<dbReference type="AlphaFoldDB" id="A0A7S3YNJ3"/>
<proteinExistence type="predicted"/>
<protein>
    <recommendedName>
        <fullName evidence="3">DH domain-containing protein</fullName>
    </recommendedName>
</protein>
<feature type="coiled-coil region" evidence="1">
    <location>
        <begin position="424"/>
        <end position="451"/>
    </location>
</feature>
<feature type="region of interest" description="Disordered" evidence="2">
    <location>
        <begin position="46"/>
        <end position="154"/>
    </location>
</feature>
<dbReference type="GO" id="GO:0005737">
    <property type="term" value="C:cytoplasm"/>
    <property type="evidence" value="ECO:0007669"/>
    <property type="project" value="TreeGrafter"/>
</dbReference>
<dbReference type="PANTHER" id="PTHR12673:SF159">
    <property type="entry name" value="LD03170P"/>
    <property type="match status" value="1"/>
</dbReference>
<accession>A0A7S3YNJ3</accession>
<evidence type="ECO:0000256" key="2">
    <source>
        <dbReference type="SAM" id="MobiDB-lite"/>
    </source>
</evidence>
<feature type="compositionally biased region" description="Basic and acidic residues" evidence="2">
    <location>
        <begin position="120"/>
        <end position="146"/>
    </location>
</feature>
<dbReference type="InterPro" id="IPR000219">
    <property type="entry name" value="DH_dom"/>
</dbReference>
<reference evidence="4" key="1">
    <citation type="submission" date="2021-01" db="EMBL/GenBank/DDBJ databases">
        <authorList>
            <person name="Corre E."/>
            <person name="Pelletier E."/>
            <person name="Niang G."/>
            <person name="Scheremetjew M."/>
            <person name="Finn R."/>
            <person name="Kale V."/>
            <person name="Holt S."/>
            <person name="Cochrane G."/>
            <person name="Meng A."/>
            <person name="Brown T."/>
            <person name="Cohen L."/>
        </authorList>
    </citation>
    <scope>NUCLEOTIDE SEQUENCE</scope>
    <source>
        <strain evidence="4">CCCM811</strain>
    </source>
</reference>
<feature type="compositionally biased region" description="Pro residues" evidence="2">
    <location>
        <begin position="69"/>
        <end position="85"/>
    </location>
</feature>
<dbReference type="Pfam" id="PF00621">
    <property type="entry name" value="RhoGEF"/>
    <property type="match status" value="1"/>
</dbReference>
<dbReference type="GO" id="GO:0005085">
    <property type="term" value="F:guanyl-nucleotide exchange factor activity"/>
    <property type="evidence" value="ECO:0007669"/>
    <property type="project" value="InterPro"/>
</dbReference>
<dbReference type="PANTHER" id="PTHR12673">
    <property type="entry name" value="FACIOGENITAL DYSPLASIA PROTEIN"/>
    <property type="match status" value="1"/>
</dbReference>
<evidence type="ECO:0000313" key="4">
    <source>
        <dbReference type="EMBL" id="CAE0657150.1"/>
    </source>
</evidence>
<keyword evidence="1" id="KW-0175">Coiled coil</keyword>
<organism evidence="4">
    <name type="scientific">Lotharella globosa</name>
    <dbReference type="NCBI Taxonomy" id="91324"/>
    <lineage>
        <taxon>Eukaryota</taxon>
        <taxon>Sar</taxon>
        <taxon>Rhizaria</taxon>
        <taxon>Cercozoa</taxon>
        <taxon>Chlorarachniophyceae</taxon>
        <taxon>Lotharella</taxon>
    </lineage>
</organism>
<evidence type="ECO:0000259" key="3">
    <source>
        <dbReference type="PROSITE" id="PS50010"/>
    </source>
</evidence>